<reference evidence="3" key="1">
    <citation type="journal article" date="2019" name="Int. J. Syst. Evol. Microbiol.">
        <title>The Global Catalogue of Microorganisms (GCM) 10K type strain sequencing project: providing services to taxonomists for standard genome sequencing and annotation.</title>
        <authorList>
            <consortium name="The Broad Institute Genomics Platform"/>
            <consortium name="The Broad Institute Genome Sequencing Center for Infectious Disease"/>
            <person name="Wu L."/>
            <person name="Ma J."/>
        </authorList>
    </citation>
    <scope>NUCLEOTIDE SEQUENCE [LARGE SCALE GENOMIC DNA]</scope>
    <source>
        <strain evidence="3">CCUG 60023</strain>
    </source>
</reference>
<dbReference type="CDD" id="cd00198">
    <property type="entry name" value="vWFA"/>
    <property type="match status" value="1"/>
</dbReference>
<sequence>MPHRVAPALALATLLLASPAHAQSSSSAPTPVDVELFLAVDVSRSMSPRELEIQRRGYAEALASDEVTKAITSGIHGKVAITYVEWAGFASQRTIVPWTLIDSAEDARAFALKLTAQFNPSLRRTSLSGAIDYATAQFTNNGYQGLRRVIDISGDGPNNDGRPVVPARDKAVAAGFVINGLPLMTRDGMGARWHLDDLDDYYRECVVGGPASFVIPVRSWDQFPSAVRQKLVLELAGKPPPSEQPKPIRAFYSGKTPDGYDCMIGEKIWQQMRDLWSEPNWMQP</sequence>
<name>A0ABW3FE30_9HYPH</name>
<proteinExistence type="predicted"/>
<feature type="signal peptide" evidence="1">
    <location>
        <begin position="1"/>
        <end position="22"/>
    </location>
</feature>
<dbReference type="Pfam" id="PF06707">
    <property type="entry name" value="DUF1194"/>
    <property type="match status" value="1"/>
</dbReference>
<evidence type="ECO:0000313" key="2">
    <source>
        <dbReference type="EMBL" id="MFD0916435.1"/>
    </source>
</evidence>
<dbReference type="Proteomes" id="UP001597101">
    <property type="component" value="Unassembled WGS sequence"/>
</dbReference>
<evidence type="ECO:0000256" key="1">
    <source>
        <dbReference type="SAM" id="SignalP"/>
    </source>
</evidence>
<dbReference type="RefSeq" id="WP_377212289.1">
    <property type="nucleotide sequence ID" value="NZ_JBHTJV010000005.1"/>
</dbReference>
<keyword evidence="3" id="KW-1185">Reference proteome</keyword>
<feature type="chain" id="PRO_5046911892" evidence="1">
    <location>
        <begin position="23"/>
        <end position="284"/>
    </location>
</feature>
<accession>A0ABW3FE30</accession>
<gene>
    <name evidence="2" type="ORF">ACFQ14_08455</name>
</gene>
<keyword evidence="1" id="KW-0732">Signal</keyword>
<evidence type="ECO:0000313" key="3">
    <source>
        <dbReference type="Proteomes" id="UP001597101"/>
    </source>
</evidence>
<protein>
    <submittedName>
        <fullName evidence="2">DUF1194 domain-containing protein</fullName>
    </submittedName>
</protein>
<dbReference type="EMBL" id="JBHTJV010000005">
    <property type="protein sequence ID" value="MFD0916435.1"/>
    <property type="molecule type" value="Genomic_DNA"/>
</dbReference>
<dbReference type="Gene3D" id="3.40.50.410">
    <property type="entry name" value="von Willebrand factor, type A domain"/>
    <property type="match status" value="1"/>
</dbReference>
<organism evidence="2 3">
    <name type="scientific">Pseudahrensia aquimaris</name>
    <dbReference type="NCBI Taxonomy" id="744461"/>
    <lineage>
        <taxon>Bacteria</taxon>
        <taxon>Pseudomonadati</taxon>
        <taxon>Pseudomonadota</taxon>
        <taxon>Alphaproteobacteria</taxon>
        <taxon>Hyphomicrobiales</taxon>
        <taxon>Ahrensiaceae</taxon>
        <taxon>Pseudahrensia</taxon>
    </lineage>
</organism>
<comment type="caution">
    <text evidence="2">The sequence shown here is derived from an EMBL/GenBank/DDBJ whole genome shotgun (WGS) entry which is preliminary data.</text>
</comment>
<dbReference type="SUPFAM" id="SSF53300">
    <property type="entry name" value="vWA-like"/>
    <property type="match status" value="1"/>
</dbReference>
<dbReference type="InterPro" id="IPR010607">
    <property type="entry name" value="DUF1194"/>
</dbReference>
<dbReference type="InterPro" id="IPR036465">
    <property type="entry name" value="vWFA_dom_sf"/>
</dbReference>